<evidence type="ECO:0000256" key="12">
    <source>
        <dbReference type="SAM" id="Phobius"/>
    </source>
</evidence>
<gene>
    <name evidence="14" type="ORF">PDUR_16370</name>
</gene>
<dbReference type="Gene3D" id="3.30.565.10">
    <property type="entry name" value="Histidine kinase-like ATPase, C-terminal domain"/>
    <property type="match status" value="1"/>
</dbReference>
<sequence>MTVPLLKGDMNSEVGLVRRVKTFLFQMSLRTKLTLSFIAVTVLSLSVMAVGYTVKSSDVILKNASETSLGLVRMGNQSLDSSLVRVEQSAINMHLDEDLFQFFNTENLRLRDITNDSDRKITRILQKYFPSSEDMFSVNLVTREYTFGETPSFWIPKKDYSLSNIYKIGTESRSSITWIPTYNLLEQFYSTAPSEKDQYVFTATRLMNFAIVRNNILIQMKKSVERPILVVNFQEFMFQHALEESLNVEGSYYHMFTREGAVLSSSELAGDPAKISRKWIANAISKKSGTEYITLGGQKLVVCFDTMKTTGWLSAVFIPYKNLKRTLPDMFEYTLYSMVIITLISVAVAALLSGRIIMPLIKLLRGINRSGDGHFNTYIESAGTKELNIIIHKFNQMNESIYTLIEENYTAKMKELEAELKALNFQFNPHFLYNTLNIINYLAIENKQSLISKMLVELSEMLEYTAHSPGKVIFSEDLNYLKNYVFIMSRRFEDKFAVTYEIDPELESHWVPKFFLQPFIENALVHALEDKEQGGLIHVTGQIDDTGRIFTVTDNGKGMSPEMIARVLEIHEDSGAAVSIGIQNVNHRIKLLYGPAFGVDIRSQLNMGTTVILRLPLDMAESGLRHLE</sequence>
<dbReference type="InterPro" id="IPR003594">
    <property type="entry name" value="HATPase_dom"/>
</dbReference>
<evidence type="ECO:0000256" key="9">
    <source>
        <dbReference type="ARBA" id="ARBA00022989"/>
    </source>
</evidence>
<dbReference type="PANTHER" id="PTHR34220:SF11">
    <property type="entry name" value="SENSOR PROTEIN KINASE HPTS"/>
    <property type="match status" value="1"/>
</dbReference>
<feature type="transmembrane region" description="Helical" evidence="12">
    <location>
        <begin position="333"/>
        <end position="352"/>
    </location>
</feature>
<evidence type="ECO:0000256" key="1">
    <source>
        <dbReference type="ARBA" id="ARBA00004651"/>
    </source>
</evidence>
<evidence type="ECO:0000256" key="7">
    <source>
        <dbReference type="ARBA" id="ARBA00022777"/>
    </source>
</evidence>
<dbReference type="InterPro" id="IPR050640">
    <property type="entry name" value="Bact_2-comp_sensor_kinase"/>
</dbReference>
<keyword evidence="7" id="KW-0418">Kinase</keyword>
<dbReference type="Proteomes" id="UP000029409">
    <property type="component" value="Chromosome"/>
</dbReference>
<evidence type="ECO:0000259" key="13">
    <source>
        <dbReference type="PROSITE" id="PS50885"/>
    </source>
</evidence>
<dbReference type="EMBL" id="CP009288">
    <property type="protein sequence ID" value="AIQ13310.1"/>
    <property type="molecule type" value="Genomic_DNA"/>
</dbReference>
<dbReference type="InterPro" id="IPR003660">
    <property type="entry name" value="HAMP_dom"/>
</dbReference>
<dbReference type="SUPFAM" id="SSF55874">
    <property type="entry name" value="ATPase domain of HSP90 chaperone/DNA topoisomerase II/histidine kinase"/>
    <property type="match status" value="1"/>
</dbReference>
<keyword evidence="5 12" id="KW-0812">Transmembrane</keyword>
<feature type="domain" description="HAMP" evidence="13">
    <location>
        <begin position="354"/>
        <end position="406"/>
    </location>
</feature>
<keyword evidence="11 12" id="KW-0472">Membrane</keyword>
<keyword evidence="3" id="KW-0597">Phosphoprotein</keyword>
<proteinExistence type="predicted"/>
<keyword evidence="8" id="KW-0067">ATP-binding</keyword>
<keyword evidence="4" id="KW-0808">Transferase</keyword>
<reference evidence="14 15" key="1">
    <citation type="submission" date="2014-08" db="EMBL/GenBank/DDBJ databases">
        <title>Comparative genomics of the Paenibacillus odorifer group.</title>
        <authorList>
            <person name="den Bakker H.C."/>
            <person name="Tsai Y.-C."/>
            <person name="Martin N."/>
            <person name="Korlach J."/>
            <person name="Wiedmann M."/>
        </authorList>
    </citation>
    <scope>NUCLEOTIDE SEQUENCE [LARGE SCALE GENOMIC DNA]</scope>
    <source>
        <strain evidence="14 15">DSM 1735</strain>
    </source>
</reference>
<name>A0A089HRF4_PAEDU</name>
<evidence type="ECO:0000256" key="6">
    <source>
        <dbReference type="ARBA" id="ARBA00022741"/>
    </source>
</evidence>
<dbReference type="AlphaFoldDB" id="A0A089HRF4"/>
<dbReference type="STRING" id="44251.PDUR_16370"/>
<dbReference type="GO" id="GO:0005524">
    <property type="term" value="F:ATP binding"/>
    <property type="evidence" value="ECO:0007669"/>
    <property type="project" value="UniProtKB-KW"/>
</dbReference>
<evidence type="ECO:0000256" key="11">
    <source>
        <dbReference type="ARBA" id="ARBA00023136"/>
    </source>
</evidence>
<protein>
    <recommendedName>
        <fullName evidence="13">HAMP domain-containing protein</fullName>
    </recommendedName>
</protein>
<dbReference type="InterPro" id="IPR036890">
    <property type="entry name" value="HATPase_C_sf"/>
</dbReference>
<dbReference type="GO" id="GO:0005886">
    <property type="term" value="C:plasma membrane"/>
    <property type="evidence" value="ECO:0007669"/>
    <property type="project" value="UniProtKB-SubCell"/>
</dbReference>
<accession>A0A089HRF4</accession>
<keyword evidence="6" id="KW-0547">Nucleotide-binding</keyword>
<keyword evidence="2" id="KW-1003">Cell membrane</keyword>
<dbReference type="eggNOG" id="COG2972">
    <property type="taxonomic scope" value="Bacteria"/>
</dbReference>
<dbReference type="Pfam" id="PF06580">
    <property type="entry name" value="His_kinase"/>
    <property type="match status" value="1"/>
</dbReference>
<dbReference type="InterPro" id="IPR010559">
    <property type="entry name" value="Sig_transdc_His_kin_internal"/>
</dbReference>
<evidence type="ECO:0000256" key="4">
    <source>
        <dbReference type="ARBA" id="ARBA00022679"/>
    </source>
</evidence>
<dbReference type="SMART" id="SM00387">
    <property type="entry name" value="HATPase_c"/>
    <property type="match status" value="1"/>
</dbReference>
<organism evidence="14 15">
    <name type="scientific">Paenibacillus durus</name>
    <name type="common">Paenibacillus azotofixans</name>
    <dbReference type="NCBI Taxonomy" id="44251"/>
    <lineage>
        <taxon>Bacteria</taxon>
        <taxon>Bacillati</taxon>
        <taxon>Bacillota</taxon>
        <taxon>Bacilli</taxon>
        <taxon>Bacillales</taxon>
        <taxon>Paenibacillaceae</taxon>
        <taxon>Paenibacillus</taxon>
    </lineage>
</organism>
<dbReference type="Gene3D" id="6.10.340.10">
    <property type="match status" value="1"/>
</dbReference>
<dbReference type="KEGG" id="pdu:PDUR_16370"/>
<evidence type="ECO:0000313" key="14">
    <source>
        <dbReference type="EMBL" id="AIQ13310.1"/>
    </source>
</evidence>
<evidence type="ECO:0000256" key="2">
    <source>
        <dbReference type="ARBA" id="ARBA00022475"/>
    </source>
</evidence>
<dbReference type="PANTHER" id="PTHR34220">
    <property type="entry name" value="SENSOR HISTIDINE KINASE YPDA"/>
    <property type="match status" value="1"/>
</dbReference>
<evidence type="ECO:0000256" key="5">
    <source>
        <dbReference type="ARBA" id="ARBA00022692"/>
    </source>
</evidence>
<keyword evidence="15" id="KW-1185">Reference proteome</keyword>
<feature type="transmembrane region" description="Helical" evidence="12">
    <location>
        <begin position="33"/>
        <end position="54"/>
    </location>
</feature>
<evidence type="ECO:0000313" key="15">
    <source>
        <dbReference type="Proteomes" id="UP000029409"/>
    </source>
</evidence>
<evidence type="ECO:0000256" key="10">
    <source>
        <dbReference type="ARBA" id="ARBA00023012"/>
    </source>
</evidence>
<keyword evidence="10" id="KW-0902">Two-component regulatory system</keyword>
<evidence type="ECO:0000256" key="8">
    <source>
        <dbReference type="ARBA" id="ARBA00022840"/>
    </source>
</evidence>
<dbReference type="Pfam" id="PF02518">
    <property type="entry name" value="HATPase_c"/>
    <property type="match status" value="1"/>
</dbReference>
<dbReference type="GO" id="GO:0000155">
    <property type="term" value="F:phosphorelay sensor kinase activity"/>
    <property type="evidence" value="ECO:0007669"/>
    <property type="project" value="InterPro"/>
</dbReference>
<keyword evidence="9 12" id="KW-1133">Transmembrane helix</keyword>
<dbReference type="PROSITE" id="PS50885">
    <property type="entry name" value="HAMP"/>
    <property type="match status" value="1"/>
</dbReference>
<evidence type="ECO:0000256" key="3">
    <source>
        <dbReference type="ARBA" id="ARBA00022553"/>
    </source>
</evidence>
<comment type="subcellular location">
    <subcellularLocation>
        <location evidence="1">Cell membrane</location>
        <topology evidence="1">Multi-pass membrane protein</topology>
    </subcellularLocation>
</comment>